<evidence type="ECO:0000256" key="2">
    <source>
        <dbReference type="ARBA" id="ARBA00022801"/>
    </source>
</evidence>
<evidence type="ECO:0000256" key="3">
    <source>
        <dbReference type="ARBA" id="ARBA00023049"/>
    </source>
</evidence>
<dbReference type="GO" id="GO:0006508">
    <property type="term" value="P:proteolysis"/>
    <property type="evidence" value="ECO:0007669"/>
    <property type="project" value="UniProtKB-KW"/>
</dbReference>
<dbReference type="Pfam" id="PF19290">
    <property type="entry name" value="PmbA_TldD_2nd"/>
    <property type="match status" value="1"/>
</dbReference>
<dbReference type="InterPro" id="IPR045570">
    <property type="entry name" value="Metalloprtase-TldD/E_cen_dom"/>
</dbReference>
<dbReference type="AlphaFoldDB" id="A0A383CTU9"/>
<feature type="domain" description="Metalloprotease TldD/E N-terminal" evidence="4">
    <location>
        <begin position="32"/>
        <end position="92"/>
    </location>
</feature>
<keyword evidence="3" id="KW-0482">Metalloprotease</keyword>
<organism evidence="6">
    <name type="scientific">marine metagenome</name>
    <dbReference type="NCBI Taxonomy" id="408172"/>
    <lineage>
        <taxon>unclassified sequences</taxon>
        <taxon>metagenomes</taxon>
        <taxon>ecological metagenomes</taxon>
    </lineage>
</organism>
<dbReference type="GO" id="GO:0008237">
    <property type="term" value="F:metallopeptidase activity"/>
    <property type="evidence" value="ECO:0007669"/>
    <property type="project" value="UniProtKB-KW"/>
</dbReference>
<evidence type="ECO:0008006" key="7">
    <source>
        <dbReference type="Google" id="ProtNLM"/>
    </source>
</evidence>
<dbReference type="GO" id="GO:0005829">
    <property type="term" value="C:cytosol"/>
    <property type="evidence" value="ECO:0007669"/>
    <property type="project" value="TreeGrafter"/>
</dbReference>
<dbReference type="Pfam" id="PF01523">
    <property type="entry name" value="PmbA_TldD_1st"/>
    <property type="match status" value="1"/>
</dbReference>
<gene>
    <name evidence="6" type="ORF">METZ01_LOCUS488631</name>
</gene>
<evidence type="ECO:0000313" key="6">
    <source>
        <dbReference type="EMBL" id="SVE35777.1"/>
    </source>
</evidence>
<sequence length="209" mass="22930">MINQLLNDHSITKDRIYGLLNSLSETGAEYSDLYFQHSIAESWLLDEGIVKDGSYSISHGIGTRCVRGDKTGFSYSDDLNLKAIQGAIDFAKGISNSPKSQNSSLLKSIDYPSKYSALSPLESLKSKEKVDLLRQINSIARKEPKVVQVSASLSGAYTEVLIASTDGIYQMDCRPMVRVNVTVIVEHNGRIEQASSGGGGRYDYGYFVN</sequence>
<reference evidence="6" key="1">
    <citation type="submission" date="2018-05" db="EMBL/GenBank/DDBJ databases">
        <authorList>
            <person name="Lanie J.A."/>
            <person name="Ng W.-L."/>
            <person name="Kazmierczak K.M."/>
            <person name="Andrzejewski T.M."/>
            <person name="Davidsen T.M."/>
            <person name="Wayne K.J."/>
            <person name="Tettelin H."/>
            <person name="Glass J.I."/>
            <person name="Rusch D."/>
            <person name="Podicherti R."/>
            <person name="Tsui H.-C.T."/>
            <person name="Winkler M.E."/>
        </authorList>
    </citation>
    <scope>NUCLEOTIDE SEQUENCE</scope>
</reference>
<protein>
    <recommendedName>
        <fullName evidence="7">Metalloprotease TldD</fullName>
    </recommendedName>
</protein>
<keyword evidence="2" id="KW-0378">Hydrolase</keyword>
<feature type="non-terminal residue" evidence="6">
    <location>
        <position position="209"/>
    </location>
</feature>
<accession>A0A383CTU9</accession>
<dbReference type="InterPro" id="IPR036059">
    <property type="entry name" value="TldD/PmbA_sf"/>
</dbReference>
<evidence type="ECO:0000259" key="5">
    <source>
        <dbReference type="Pfam" id="PF19290"/>
    </source>
</evidence>
<evidence type="ECO:0000259" key="4">
    <source>
        <dbReference type="Pfam" id="PF01523"/>
    </source>
</evidence>
<keyword evidence="1" id="KW-0645">Protease</keyword>
<evidence type="ECO:0000256" key="1">
    <source>
        <dbReference type="ARBA" id="ARBA00022670"/>
    </source>
</evidence>
<feature type="domain" description="Metalloprotease TldD/E central" evidence="5">
    <location>
        <begin position="120"/>
        <end position="204"/>
    </location>
</feature>
<dbReference type="SUPFAM" id="SSF111283">
    <property type="entry name" value="Putative modulator of DNA gyrase, PmbA/TldD"/>
    <property type="match status" value="1"/>
</dbReference>
<dbReference type="PANTHER" id="PTHR30624:SF4">
    <property type="entry name" value="METALLOPROTEASE TLDD"/>
    <property type="match status" value="1"/>
</dbReference>
<dbReference type="InterPro" id="IPR035068">
    <property type="entry name" value="TldD/PmbA_N"/>
</dbReference>
<dbReference type="EMBL" id="UINC01211749">
    <property type="protein sequence ID" value="SVE35777.1"/>
    <property type="molecule type" value="Genomic_DNA"/>
</dbReference>
<proteinExistence type="predicted"/>
<name>A0A383CTU9_9ZZZZ</name>
<dbReference type="InterPro" id="IPR002510">
    <property type="entry name" value="Metalloprtase-TldD/E_N"/>
</dbReference>
<dbReference type="InterPro" id="IPR051463">
    <property type="entry name" value="Peptidase_U62_metallo"/>
</dbReference>
<dbReference type="PANTHER" id="PTHR30624">
    <property type="entry name" value="UNCHARACTERIZED PROTEIN TLDD AND PMBA"/>
    <property type="match status" value="1"/>
</dbReference>
<dbReference type="Gene3D" id="3.30.2290.10">
    <property type="entry name" value="PmbA/TldD superfamily"/>
    <property type="match status" value="1"/>
</dbReference>